<dbReference type="OrthoDB" id="9445642at2759"/>
<keyword evidence="3 10" id="KW-0812">Transmembrane</keyword>
<comment type="similarity">
    <text evidence="10">Belongs to the G-protein coupled receptor 1 family.</text>
</comment>
<accession>A0A6P8J7E4</accession>
<dbReference type="RefSeq" id="XP_031573755.1">
    <property type="nucleotide sequence ID" value="XM_031717895.1"/>
</dbReference>
<evidence type="ECO:0000256" key="2">
    <source>
        <dbReference type="ARBA" id="ARBA00022475"/>
    </source>
</evidence>
<comment type="subcellular location">
    <subcellularLocation>
        <location evidence="1">Cell membrane</location>
        <topology evidence="1">Multi-pass membrane protein</topology>
    </subcellularLocation>
</comment>
<proteinExistence type="inferred from homology"/>
<dbReference type="RefSeq" id="XP_031573753.1">
    <property type="nucleotide sequence ID" value="XM_031717893.1"/>
</dbReference>
<keyword evidence="9 10" id="KW-0807">Transducer</keyword>
<evidence type="ECO:0000256" key="9">
    <source>
        <dbReference type="ARBA" id="ARBA00023224"/>
    </source>
</evidence>
<gene>
    <name evidence="15 16 17 18" type="primary">LOC116307622</name>
</gene>
<keyword evidence="2" id="KW-1003">Cell membrane</keyword>
<feature type="transmembrane region" description="Helical" evidence="12">
    <location>
        <begin position="96"/>
        <end position="117"/>
    </location>
</feature>
<evidence type="ECO:0000313" key="18">
    <source>
        <dbReference type="RefSeq" id="XP_031573756.1"/>
    </source>
</evidence>
<reference evidence="15 16" key="1">
    <citation type="submission" date="2025-04" db="UniProtKB">
        <authorList>
            <consortium name="RefSeq"/>
        </authorList>
    </citation>
    <scope>IDENTIFICATION</scope>
    <source>
        <tissue evidence="15 16">Tentacle</tissue>
    </source>
</reference>
<keyword evidence="8" id="KW-0325">Glycoprotein</keyword>
<dbReference type="PRINTS" id="PR00237">
    <property type="entry name" value="GPCRRHODOPSN"/>
</dbReference>
<name>A0A6P8J7E4_ACTTE</name>
<dbReference type="InterPro" id="IPR017452">
    <property type="entry name" value="GPCR_Rhodpsn_7TM"/>
</dbReference>
<evidence type="ECO:0000313" key="14">
    <source>
        <dbReference type="Proteomes" id="UP000515163"/>
    </source>
</evidence>
<feature type="transmembrane region" description="Helical" evidence="12">
    <location>
        <begin position="138"/>
        <end position="160"/>
    </location>
</feature>
<feature type="transmembrane region" description="Helical" evidence="12">
    <location>
        <begin position="277"/>
        <end position="295"/>
    </location>
</feature>
<dbReference type="InterPro" id="IPR000276">
    <property type="entry name" value="GPCR_Rhodpsn"/>
</dbReference>
<keyword evidence="5 10" id="KW-0297">G-protein coupled receptor</keyword>
<evidence type="ECO:0000259" key="13">
    <source>
        <dbReference type="PROSITE" id="PS50262"/>
    </source>
</evidence>
<dbReference type="PROSITE" id="PS50262">
    <property type="entry name" value="G_PROTEIN_RECEP_F1_2"/>
    <property type="match status" value="1"/>
</dbReference>
<dbReference type="Gene3D" id="1.20.1070.10">
    <property type="entry name" value="Rhodopsin 7-helix transmembrane proteins"/>
    <property type="match status" value="1"/>
</dbReference>
<evidence type="ECO:0000256" key="10">
    <source>
        <dbReference type="RuleBase" id="RU000688"/>
    </source>
</evidence>
<feature type="compositionally biased region" description="Polar residues" evidence="11">
    <location>
        <begin position="7"/>
        <end position="17"/>
    </location>
</feature>
<dbReference type="GO" id="GO:0004930">
    <property type="term" value="F:G protein-coupled receptor activity"/>
    <property type="evidence" value="ECO:0007669"/>
    <property type="project" value="UniProtKB-KW"/>
</dbReference>
<dbReference type="Pfam" id="PF00001">
    <property type="entry name" value="7tm_1"/>
    <property type="match status" value="1"/>
</dbReference>
<organism evidence="14 16">
    <name type="scientific">Actinia tenebrosa</name>
    <name type="common">Australian red waratah sea anemone</name>
    <dbReference type="NCBI Taxonomy" id="6105"/>
    <lineage>
        <taxon>Eukaryota</taxon>
        <taxon>Metazoa</taxon>
        <taxon>Cnidaria</taxon>
        <taxon>Anthozoa</taxon>
        <taxon>Hexacorallia</taxon>
        <taxon>Actiniaria</taxon>
        <taxon>Actiniidae</taxon>
        <taxon>Actinia</taxon>
    </lineage>
</organism>
<dbReference type="AlphaFoldDB" id="A0A6P8J7E4"/>
<feature type="transmembrane region" description="Helical" evidence="12">
    <location>
        <begin position="237"/>
        <end position="257"/>
    </location>
</feature>
<evidence type="ECO:0000256" key="12">
    <source>
        <dbReference type="SAM" id="Phobius"/>
    </source>
</evidence>
<evidence type="ECO:0000256" key="11">
    <source>
        <dbReference type="SAM" id="MobiDB-lite"/>
    </source>
</evidence>
<evidence type="ECO:0000313" key="17">
    <source>
        <dbReference type="RefSeq" id="XP_031573755.1"/>
    </source>
</evidence>
<sequence>MLLRQDANFSHPNSTSHSSEDKGFHVQTQLPLLILAVIIVILNGTIVGLFVKKRSLRSFTNYFLVSLAISDLLTAFLAIPFFISCNATEKTEICTASNQFFVFTTLSTICHIAAITADRYIAILKSLRYQELVTKKRVQLVTATIWLYCSFMTVIQLSWTVSSEESLNDIPDEDYQKKDLVYTIMFVILGVIPIPFMVLAYCRIFVQILRQNSLTRQHNRLVERGDKKIWTFELRTVSMFVLMLLAYVFCLLPNAALRLELNINGTLDRIPMYVLHIIVYLYFMTSFLNPCFYGLGKHDLRCALSELFAKTFAQRRQMKQNMNVSYRTGCDSALIL</sequence>
<feature type="transmembrane region" description="Helical" evidence="12">
    <location>
        <begin position="63"/>
        <end position="84"/>
    </location>
</feature>
<feature type="region of interest" description="Disordered" evidence="11">
    <location>
        <begin position="1"/>
        <end position="22"/>
    </location>
</feature>
<evidence type="ECO:0000256" key="7">
    <source>
        <dbReference type="ARBA" id="ARBA00023170"/>
    </source>
</evidence>
<feature type="transmembrane region" description="Helical" evidence="12">
    <location>
        <begin position="30"/>
        <end position="51"/>
    </location>
</feature>
<dbReference type="GeneID" id="116307622"/>
<keyword evidence="4 12" id="KW-1133">Transmembrane helix</keyword>
<dbReference type="GO" id="GO:0005886">
    <property type="term" value="C:plasma membrane"/>
    <property type="evidence" value="ECO:0007669"/>
    <property type="project" value="UniProtKB-SubCell"/>
</dbReference>
<dbReference type="RefSeq" id="XP_031573756.1">
    <property type="nucleotide sequence ID" value="XM_031717896.1"/>
</dbReference>
<evidence type="ECO:0000313" key="16">
    <source>
        <dbReference type="RefSeq" id="XP_031573753.1"/>
    </source>
</evidence>
<dbReference type="Proteomes" id="UP000515163">
    <property type="component" value="Unplaced"/>
</dbReference>
<dbReference type="SUPFAM" id="SSF81321">
    <property type="entry name" value="Family A G protein-coupled receptor-like"/>
    <property type="match status" value="1"/>
</dbReference>
<evidence type="ECO:0000256" key="8">
    <source>
        <dbReference type="ARBA" id="ARBA00023180"/>
    </source>
</evidence>
<protein>
    <submittedName>
        <fullName evidence="15 16">Histamine H2 receptor-like</fullName>
    </submittedName>
</protein>
<dbReference type="PANTHER" id="PTHR24246:SF27">
    <property type="entry name" value="ADENOSINE RECEPTOR, ISOFORM A"/>
    <property type="match status" value="1"/>
</dbReference>
<dbReference type="PANTHER" id="PTHR24246">
    <property type="entry name" value="OLFACTORY RECEPTOR AND ADENOSINE RECEPTOR"/>
    <property type="match status" value="1"/>
</dbReference>
<evidence type="ECO:0000256" key="1">
    <source>
        <dbReference type="ARBA" id="ARBA00004651"/>
    </source>
</evidence>
<dbReference type="RefSeq" id="XP_031573752.1">
    <property type="nucleotide sequence ID" value="XM_031717892.1"/>
</dbReference>
<evidence type="ECO:0000256" key="3">
    <source>
        <dbReference type="ARBA" id="ARBA00022692"/>
    </source>
</evidence>
<evidence type="ECO:0000256" key="5">
    <source>
        <dbReference type="ARBA" id="ARBA00023040"/>
    </source>
</evidence>
<feature type="transmembrane region" description="Helical" evidence="12">
    <location>
        <begin position="180"/>
        <end position="206"/>
    </location>
</feature>
<keyword evidence="14" id="KW-1185">Reference proteome</keyword>
<keyword evidence="7 10" id="KW-0675">Receptor</keyword>
<evidence type="ECO:0000256" key="4">
    <source>
        <dbReference type="ARBA" id="ARBA00022989"/>
    </source>
</evidence>
<evidence type="ECO:0000256" key="6">
    <source>
        <dbReference type="ARBA" id="ARBA00023136"/>
    </source>
</evidence>
<dbReference type="PROSITE" id="PS00237">
    <property type="entry name" value="G_PROTEIN_RECEP_F1_1"/>
    <property type="match status" value="1"/>
</dbReference>
<evidence type="ECO:0000313" key="15">
    <source>
        <dbReference type="RefSeq" id="XP_031573752.1"/>
    </source>
</evidence>
<dbReference type="KEGG" id="aten:116307622"/>
<feature type="domain" description="G-protein coupled receptors family 1 profile" evidence="13">
    <location>
        <begin position="42"/>
        <end position="293"/>
    </location>
</feature>
<dbReference type="CDD" id="cd00637">
    <property type="entry name" value="7tm_classA_rhodopsin-like"/>
    <property type="match status" value="1"/>
</dbReference>
<keyword evidence="6 12" id="KW-0472">Membrane</keyword>